<dbReference type="AlphaFoldDB" id="A0AAD8WRV4"/>
<keyword evidence="1" id="KW-0863">Zinc-finger</keyword>
<sequence length="284" mass="31370">MQTVLVNIPFADLEALVDSAIQMEGKLNQANENRKRRMMNEWAPMPETYRPNYTHNNGGHPKPGGNNNNSHNNNNNHTSNHNNGNNNNTNTGPRTGSNAIPVTPKDKSTVTCYECGIVGHYSNECPKKLAKTAPNTPAPAQQQRRFAARRNSNNRNGRLYHMSATEAQEAPQAMQNTIPSQEEHDIPWTARSHHGQTRQSVHWHVSGRARTPPALVAVVLPSTPPFTYSLPSTSASSWTTPLARQRPVDDDTINLCRARTARTATSPARLRPPFTVPSCSPEPP</sequence>
<protein>
    <recommendedName>
        <fullName evidence="3">CCHC-type domain-containing protein</fullName>
    </recommendedName>
</protein>
<dbReference type="GO" id="GO:0003676">
    <property type="term" value="F:nucleic acid binding"/>
    <property type="evidence" value="ECO:0007669"/>
    <property type="project" value="InterPro"/>
</dbReference>
<dbReference type="SUPFAM" id="SSF57756">
    <property type="entry name" value="Retrovirus zinc finger-like domains"/>
    <property type="match status" value="1"/>
</dbReference>
<dbReference type="GO" id="GO:0008270">
    <property type="term" value="F:zinc ion binding"/>
    <property type="evidence" value="ECO:0007669"/>
    <property type="project" value="UniProtKB-KW"/>
</dbReference>
<feature type="region of interest" description="Disordered" evidence="2">
    <location>
        <begin position="46"/>
        <end position="106"/>
    </location>
</feature>
<feature type="compositionally biased region" description="Low complexity" evidence="2">
    <location>
        <begin position="138"/>
        <end position="152"/>
    </location>
</feature>
<keyword evidence="1" id="KW-0862">Zinc</keyword>
<accession>A0AAD8WRV4</accession>
<dbReference type="PROSITE" id="PS50158">
    <property type="entry name" value="ZF_CCHC"/>
    <property type="match status" value="1"/>
</dbReference>
<evidence type="ECO:0000259" key="3">
    <source>
        <dbReference type="PROSITE" id="PS50158"/>
    </source>
</evidence>
<evidence type="ECO:0000313" key="4">
    <source>
        <dbReference type="EMBL" id="KAK1670538.1"/>
    </source>
</evidence>
<feature type="domain" description="CCHC-type" evidence="3">
    <location>
        <begin position="112"/>
        <end position="127"/>
    </location>
</feature>
<dbReference type="Gene3D" id="4.10.60.10">
    <property type="entry name" value="Zinc finger, CCHC-type"/>
    <property type="match status" value="1"/>
</dbReference>
<organism evidence="4 5">
    <name type="scientific">Lolium multiflorum</name>
    <name type="common">Italian ryegrass</name>
    <name type="synonym">Lolium perenne subsp. multiflorum</name>
    <dbReference type="NCBI Taxonomy" id="4521"/>
    <lineage>
        <taxon>Eukaryota</taxon>
        <taxon>Viridiplantae</taxon>
        <taxon>Streptophyta</taxon>
        <taxon>Embryophyta</taxon>
        <taxon>Tracheophyta</taxon>
        <taxon>Spermatophyta</taxon>
        <taxon>Magnoliopsida</taxon>
        <taxon>Liliopsida</taxon>
        <taxon>Poales</taxon>
        <taxon>Poaceae</taxon>
        <taxon>BOP clade</taxon>
        <taxon>Pooideae</taxon>
        <taxon>Poodae</taxon>
        <taxon>Poeae</taxon>
        <taxon>Poeae Chloroplast Group 2 (Poeae type)</taxon>
        <taxon>Loliodinae</taxon>
        <taxon>Loliinae</taxon>
        <taxon>Lolium</taxon>
    </lineage>
</organism>
<proteinExistence type="predicted"/>
<dbReference type="InterPro" id="IPR036875">
    <property type="entry name" value="Znf_CCHC_sf"/>
</dbReference>
<gene>
    <name evidence="4" type="ORF">QYE76_058697</name>
</gene>
<dbReference type="Proteomes" id="UP001231189">
    <property type="component" value="Unassembled WGS sequence"/>
</dbReference>
<dbReference type="SMART" id="SM00343">
    <property type="entry name" value="ZnF_C2HC"/>
    <property type="match status" value="1"/>
</dbReference>
<reference evidence="4" key="1">
    <citation type="submission" date="2023-07" db="EMBL/GenBank/DDBJ databases">
        <title>A chromosome-level genome assembly of Lolium multiflorum.</title>
        <authorList>
            <person name="Chen Y."/>
            <person name="Copetti D."/>
            <person name="Kolliker R."/>
            <person name="Studer B."/>
        </authorList>
    </citation>
    <scope>NUCLEOTIDE SEQUENCE</scope>
    <source>
        <strain evidence="4">02402/16</strain>
        <tissue evidence="4">Leaf</tissue>
    </source>
</reference>
<dbReference type="EMBL" id="JAUUTY010000003">
    <property type="protein sequence ID" value="KAK1670538.1"/>
    <property type="molecule type" value="Genomic_DNA"/>
</dbReference>
<feature type="region of interest" description="Disordered" evidence="2">
    <location>
        <begin position="263"/>
        <end position="284"/>
    </location>
</feature>
<comment type="caution">
    <text evidence="4">The sequence shown here is derived from an EMBL/GenBank/DDBJ whole genome shotgun (WGS) entry which is preliminary data.</text>
</comment>
<evidence type="ECO:0000313" key="5">
    <source>
        <dbReference type="Proteomes" id="UP001231189"/>
    </source>
</evidence>
<name>A0AAD8WRV4_LOLMU</name>
<feature type="compositionally biased region" description="Low complexity" evidence="2">
    <location>
        <begin position="263"/>
        <end position="273"/>
    </location>
</feature>
<evidence type="ECO:0000256" key="2">
    <source>
        <dbReference type="SAM" id="MobiDB-lite"/>
    </source>
</evidence>
<keyword evidence="1" id="KW-0479">Metal-binding</keyword>
<dbReference type="InterPro" id="IPR001878">
    <property type="entry name" value="Znf_CCHC"/>
</dbReference>
<feature type="compositionally biased region" description="Low complexity" evidence="2">
    <location>
        <begin position="54"/>
        <end position="98"/>
    </location>
</feature>
<dbReference type="Pfam" id="PF00098">
    <property type="entry name" value="zf-CCHC"/>
    <property type="match status" value="1"/>
</dbReference>
<evidence type="ECO:0000256" key="1">
    <source>
        <dbReference type="PROSITE-ProRule" id="PRU00047"/>
    </source>
</evidence>
<feature type="region of interest" description="Disordered" evidence="2">
    <location>
        <begin position="129"/>
        <end position="152"/>
    </location>
</feature>
<keyword evidence="5" id="KW-1185">Reference proteome</keyword>